<name>A0A2P2I7M8_9CRUS</name>
<feature type="compositionally biased region" description="Polar residues" evidence="4">
    <location>
        <begin position="597"/>
        <end position="608"/>
    </location>
</feature>
<dbReference type="InterPro" id="IPR011990">
    <property type="entry name" value="TPR-like_helical_dom_sf"/>
</dbReference>
<evidence type="ECO:0000256" key="4">
    <source>
        <dbReference type="SAM" id="MobiDB-lite"/>
    </source>
</evidence>
<feature type="compositionally biased region" description="Polar residues" evidence="4">
    <location>
        <begin position="46"/>
        <end position="68"/>
    </location>
</feature>
<keyword evidence="1 3" id="KW-0853">WD repeat</keyword>
<dbReference type="InterPro" id="IPR015943">
    <property type="entry name" value="WD40/YVTN_repeat-like_dom_sf"/>
</dbReference>
<dbReference type="Gene3D" id="2.130.10.10">
    <property type="entry name" value="YVTN repeat-like/Quinoprotein amine dehydrogenase"/>
    <property type="match status" value="2"/>
</dbReference>
<proteinExistence type="evidence at transcript level"/>
<dbReference type="InterPro" id="IPR019775">
    <property type="entry name" value="WD40_repeat_CS"/>
</dbReference>
<sequence>MSTHSSTSTNISNEDANLTLEVEEEAKSSRNAPEIISYEDCESLPCSVTTKPSSNGTSDTHSTSSNKWPATVPPMLIRNKRTSLPKLQMNRLIGRTTRASVEKQCQLSRDLINRLGVSAELHGHSGCVNCIEFNDTGRLLVSGSDDDRLILWDVYSHKKLRTYSTSHTGNIFSVKFLPSCGTGLLVSGAGDKKVEVRDLETSQLLHTCTCHTNRVKRIATSPHLQNTFFSAGEDGTVLQYDLRTPHPCDGSSSNVVVDLRPLRAFGYPLEVKCVALSPRDPYKLAVGANDPFVRIYDRRMIKLTKMQSSGMGPPSSGGVDGGGEGVIEWDPDHLPPGCCQYFVPGHLPSSYRELQRKFRSLATTYLSYSPDGRHLLANLGGENIYLYDTDNVIAPVRYTAPPSSGSAAVYASTSGSAAGSSASSSLPSNGFTCAPTNGYHTPGPRVALPKKAELLKASGNEKFRSKSWVAAVMQYSEALQYCPTSPELFSNRAAALMHRNWEGDTYAALRDCFRALAQDPRHPNAYHRMASCLQKLGRTDEARACIEDFKSHNTEFTHSSLCSRLYTSILDDVFQNSVGANGSSGSVIGGNSHQHHNGANGTASGSSKTNEDLSHAKIVQQEQKCRSDARDYLSHYAGHCNTTTDIKEAVFLGQSGDFIAAGSDDGNLFVWETATGNVVRLMPADENIVNCVQCHPSASLLATSGIGHTVKLWEPTANSALIDEPEMEQATRLNQTRMNADPLEMLFMHMGDLATVFNTREGIGHHHGPGRLGRGVVPVFRRLDDGYEEEEDDDDAPVPQHAFEFLRIPRPGGGGGDDAAAAALLCALSLHYYYWWYLYYYCC</sequence>
<dbReference type="GO" id="GO:0080008">
    <property type="term" value="C:Cul4-RING E3 ubiquitin ligase complex"/>
    <property type="evidence" value="ECO:0007669"/>
    <property type="project" value="TreeGrafter"/>
</dbReference>
<dbReference type="InterPro" id="IPR036322">
    <property type="entry name" value="WD40_repeat_dom_sf"/>
</dbReference>
<dbReference type="PROSITE" id="PS50294">
    <property type="entry name" value="WD_REPEATS_REGION"/>
    <property type="match status" value="1"/>
</dbReference>
<dbReference type="PROSITE" id="PS00678">
    <property type="entry name" value="WD_REPEATS_1"/>
    <property type="match status" value="1"/>
</dbReference>
<dbReference type="InterPro" id="IPR019734">
    <property type="entry name" value="TPR_rpt"/>
</dbReference>
<feature type="repeat" description="WD" evidence="3">
    <location>
        <begin position="682"/>
        <end position="723"/>
    </location>
</feature>
<dbReference type="GO" id="GO:0005737">
    <property type="term" value="C:cytoplasm"/>
    <property type="evidence" value="ECO:0007669"/>
    <property type="project" value="TreeGrafter"/>
</dbReference>
<dbReference type="Gene3D" id="1.25.40.10">
    <property type="entry name" value="Tetratricopeptide repeat domain"/>
    <property type="match status" value="1"/>
</dbReference>
<dbReference type="SUPFAM" id="SSF50978">
    <property type="entry name" value="WD40 repeat-like"/>
    <property type="match status" value="1"/>
</dbReference>
<organism evidence="5">
    <name type="scientific">Hirondellea gigas</name>
    <dbReference type="NCBI Taxonomy" id="1518452"/>
    <lineage>
        <taxon>Eukaryota</taxon>
        <taxon>Metazoa</taxon>
        <taxon>Ecdysozoa</taxon>
        <taxon>Arthropoda</taxon>
        <taxon>Crustacea</taxon>
        <taxon>Multicrustacea</taxon>
        <taxon>Malacostraca</taxon>
        <taxon>Eumalacostraca</taxon>
        <taxon>Peracarida</taxon>
        <taxon>Amphipoda</taxon>
        <taxon>Amphilochidea</taxon>
        <taxon>Lysianassida</taxon>
        <taxon>Lysianassidira</taxon>
        <taxon>Lysianassoidea</taxon>
        <taxon>Lysianassidae</taxon>
        <taxon>Hirondellea</taxon>
    </lineage>
</organism>
<feature type="region of interest" description="Disordered" evidence="4">
    <location>
        <begin position="1"/>
        <end position="71"/>
    </location>
</feature>
<feature type="region of interest" description="Disordered" evidence="4">
    <location>
        <begin position="585"/>
        <end position="613"/>
    </location>
</feature>
<dbReference type="SUPFAM" id="SSF48452">
    <property type="entry name" value="TPR-like"/>
    <property type="match status" value="1"/>
</dbReference>
<accession>A0A2P2I7M8</accession>
<reference evidence="5" key="1">
    <citation type="journal article" date="2018" name="Biosci. Biotechnol. Biochem.">
        <title>Polysaccharide hydrolase of the hadal zone amphipods Hirondellea gigas.</title>
        <authorList>
            <person name="Kobayashi H."/>
            <person name="Nagahama T."/>
            <person name="Arai W."/>
            <person name="Sasagawa Y."/>
            <person name="Umeda M."/>
            <person name="Hayashi T."/>
            <person name="Nikaido I."/>
            <person name="Watanabe H."/>
            <person name="Oguri K."/>
            <person name="Kitazato H."/>
            <person name="Fujioka K."/>
            <person name="Kido Y."/>
            <person name="Takami H."/>
        </authorList>
    </citation>
    <scope>NUCLEOTIDE SEQUENCE</scope>
    <source>
        <tissue evidence="5">Whole body</tissue>
    </source>
</reference>
<feature type="repeat" description="WD" evidence="3">
    <location>
        <begin position="655"/>
        <end position="681"/>
    </location>
</feature>
<evidence type="ECO:0000313" key="5">
    <source>
        <dbReference type="EMBL" id="LAB70019.1"/>
    </source>
</evidence>
<feature type="repeat" description="WD" evidence="3">
    <location>
        <begin position="164"/>
        <end position="207"/>
    </location>
</feature>
<evidence type="ECO:0000256" key="3">
    <source>
        <dbReference type="PROSITE-ProRule" id="PRU00221"/>
    </source>
</evidence>
<dbReference type="Pfam" id="PF00400">
    <property type="entry name" value="WD40"/>
    <property type="match status" value="4"/>
</dbReference>
<protein>
    <submittedName>
        <fullName evidence="5">WD and tetratricopeptide repeats protein 1-like</fullName>
    </submittedName>
</protein>
<keyword evidence="2" id="KW-0677">Repeat</keyword>
<dbReference type="InterPro" id="IPR001680">
    <property type="entry name" value="WD40_rpt"/>
</dbReference>
<dbReference type="InterPro" id="IPR045151">
    <property type="entry name" value="DCAF8"/>
</dbReference>
<evidence type="ECO:0000256" key="1">
    <source>
        <dbReference type="ARBA" id="ARBA00022574"/>
    </source>
</evidence>
<dbReference type="SMART" id="SM00320">
    <property type="entry name" value="WD40"/>
    <property type="match status" value="7"/>
</dbReference>
<dbReference type="Pfam" id="PF14559">
    <property type="entry name" value="TPR_19"/>
    <property type="match status" value="1"/>
</dbReference>
<dbReference type="AlphaFoldDB" id="A0A2P2I7M8"/>
<dbReference type="PANTHER" id="PTHR15574">
    <property type="entry name" value="WD REPEAT DOMAIN-CONTAINING FAMILY"/>
    <property type="match status" value="1"/>
</dbReference>
<dbReference type="GO" id="GO:0045717">
    <property type="term" value="P:negative regulation of fatty acid biosynthetic process"/>
    <property type="evidence" value="ECO:0007669"/>
    <property type="project" value="TreeGrafter"/>
</dbReference>
<dbReference type="SMART" id="SM00028">
    <property type="entry name" value="TPR"/>
    <property type="match status" value="3"/>
</dbReference>
<dbReference type="PROSITE" id="PS50082">
    <property type="entry name" value="WD_REPEATS_2"/>
    <property type="match status" value="4"/>
</dbReference>
<evidence type="ECO:0000256" key="2">
    <source>
        <dbReference type="ARBA" id="ARBA00022737"/>
    </source>
</evidence>
<dbReference type="EMBL" id="IACF01004425">
    <property type="protein sequence ID" value="LAB70019.1"/>
    <property type="molecule type" value="mRNA"/>
</dbReference>
<feature type="repeat" description="WD" evidence="3">
    <location>
        <begin position="121"/>
        <end position="162"/>
    </location>
</feature>
<dbReference type="PANTHER" id="PTHR15574:SF40">
    <property type="entry name" value="WD AND TETRATRICOPEPTIDE REPEATS PROTEIN 1"/>
    <property type="match status" value="1"/>
</dbReference>